<dbReference type="InterPro" id="IPR036047">
    <property type="entry name" value="F-box-like_dom_sf"/>
</dbReference>
<feature type="region of interest" description="Disordered" evidence="1">
    <location>
        <begin position="1"/>
        <end position="45"/>
    </location>
</feature>
<name>A0ABC9EMN8_9POAL</name>
<dbReference type="PANTHER" id="PTHR34145">
    <property type="entry name" value="OS02G0105600 PROTEIN"/>
    <property type="match status" value="1"/>
</dbReference>
<organism evidence="3 4">
    <name type="scientific">Urochloa decumbens</name>
    <dbReference type="NCBI Taxonomy" id="240449"/>
    <lineage>
        <taxon>Eukaryota</taxon>
        <taxon>Viridiplantae</taxon>
        <taxon>Streptophyta</taxon>
        <taxon>Embryophyta</taxon>
        <taxon>Tracheophyta</taxon>
        <taxon>Spermatophyta</taxon>
        <taxon>Magnoliopsida</taxon>
        <taxon>Liliopsida</taxon>
        <taxon>Poales</taxon>
        <taxon>Poaceae</taxon>
        <taxon>PACMAD clade</taxon>
        <taxon>Panicoideae</taxon>
        <taxon>Panicodae</taxon>
        <taxon>Paniceae</taxon>
        <taxon>Melinidinae</taxon>
        <taxon>Urochloa</taxon>
    </lineage>
</organism>
<evidence type="ECO:0000259" key="2">
    <source>
        <dbReference type="Pfam" id="PF23622"/>
    </source>
</evidence>
<feature type="compositionally biased region" description="Basic residues" evidence="1">
    <location>
        <begin position="30"/>
        <end position="45"/>
    </location>
</feature>
<reference evidence="3 4" key="2">
    <citation type="submission" date="2024-10" db="EMBL/GenBank/DDBJ databases">
        <authorList>
            <person name="Ryan C."/>
        </authorList>
    </citation>
    <scope>NUCLEOTIDE SEQUENCE [LARGE SCALE GENOMIC DNA]</scope>
</reference>
<gene>
    <name evidence="3" type="ORF">URODEC1_LOCUS96699</name>
</gene>
<dbReference type="InterPro" id="IPR053772">
    <property type="entry name" value="At1g61320/At1g61330-like"/>
</dbReference>
<dbReference type="AlphaFoldDB" id="A0ABC9EMN8"/>
<dbReference type="Pfam" id="PF23622">
    <property type="entry name" value="LRR_At1g61320_AtMIF1"/>
    <property type="match status" value="1"/>
</dbReference>
<evidence type="ECO:0000256" key="1">
    <source>
        <dbReference type="SAM" id="MobiDB-lite"/>
    </source>
</evidence>
<dbReference type="InterPro" id="IPR032675">
    <property type="entry name" value="LRR_dom_sf"/>
</dbReference>
<reference evidence="4" key="1">
    <citation type="submission" date="2024-06" db="EMBL/GenBank/DDBJ databases">
        <authorList>
            <person name="Ryan C."/>
        </authorList>
    </citation>
    <scope>NUCLEOTIDE SEQUENCE [LARGE SCALE GENOMIC DNA]</scope>
</reference>
<evidence type="ECO:0000313" key="4">
    <source>
        <dbReference type="Proteomes" id="UP001497457"/>
    </source>
</evidence>
<evidence type="ECO:0000313" key="3">
    <source>
        <dbReference type="EMBL" id="CAL5059599.1"/>
    </source>
</evidence>
<sequence>MGTQQRERRRRRRRHRHKVQARDESLTSTHKAKKCNPLRVKRSRHSGPNLPEDIWCHIHSLLSMRDSARIASVSHTFLRSWRHHPNLIFTKETLGLKRIACEEGDISRAFTSEVDQILKKHSGTGVKTLELDIFGCRYLNSYHLNAWLQIAVTPGIESLTLELPLKYEEGYSFPCSLLFGANGNSIQHLHLTHCAFRPTVGIGCLRSLTKLYLNKVHITGEELGYLLSNSLALEQFELSYCSEIICLEIPCLERLSCLTVSHTARLQMIESKAPNLSAFVFDGDLLQLSLGQSSQVKNLNMDCTNESNFLSYAITNLPYIVPEVETMYLSSIGEMVNTPMAAAKFLHLKYLEVYLDADLSIGYDYLSLVSFLDASPVLETFLFGVDQSDMIFDSVFADASHMRQMPECKHDRLKNVTILGFFSAKSMIELTCHILENSTSLECITLDMVLDKDDKDHFGRCSVNPTLKIGQCPNLTDEMILEAHDALMAIEIYIMGKVPSAVKLDIRGLCCHCHKFHESLGFAA</sequence>
<dbReference type="Proteomes" id="UP001497457">
    <property type="component" value="Chromosome 4rd"/>
</dbReference>
<keyword evidence="4" id="KW-1185">Reference proteome</keyword>
<dbReference type="Gene3D" id="3.80.10.10">
    <property type="entry name" value="Ribonuclease Inhibitor"/>
    <property type="match status" value="1"/>
</dbReference>
<feature type="compositionally biased region" description="Basic residues" evidence="1">
    <location>
        <begin position="7"/>
        <end position="19"/>
    </location>
</feature>
<feature type="domain" description="At1g61320/AtMIF1 LRR" evidence="2">
    <location>
        <begin position="117"/>
        <end position="510"/>
    </location>
</feature>
<accession>A0ABC9EMN8</accession>
<dbReference type="SUPFAM" id="SSF81383">
    <property type="entry name" value="F-box domain"/>
    <property type="match status" value="1"/>
</dbReference>
<dbReference type="PANTHER" id="PTHR34145:SF8">
    <property type="entry name" value="OS05G0538250 PROTEIN"/>
    <property type="match status" value="1"/>
</dbReference>
<dbReference type="SUPFAM" id="SSF52047">
    <property type="entry name" value="RNI-like"/>
    <property type="match status" value="1"/>
</dbReference>
<dbReference type="EMBL" id="OZ075114">
    <property type="protein sequence ID" value="CAL5059599.1"/>
    <property type="molecule type" value="Genomic_DNA"/>
</dbReference>
<protein>
    <recommendedName>
        <fullName evidence="2">At1g61320/AtMIF1 LRR domain-containing protein</fullName>
    </recommendedName>
</protein>
<dbReference type="InterPro" id="IPR055357">
    <property type="entry name" value="LRR_At1g61320_AtMIF1"/>
</dbReference>
<proteinExistence type="predicted"/>